<organism evidence="1 2">
    <name type="scientific">Porites evermanni</name>
    <dbReference type="NCBI Taxonomy" id="104178"/>
    <lineage>
        <taxon>Eukaryota</taxon>
        <taxon>Metazoa</taxon>
        <taxon>Cnidaria</taxon>
        <taxon>Anthozoa</taxon>
        <taxon>Hexacorallia</taxon>
        <taxon>Scleractinia</taxon>
        <taxon>Fungiina</taxon>
        <taxon>Poritidae</taxon>
        <taxon>Porites</taxon>
    </lineage>
</organism>
<accession>A0ABN8LEZ4</accession>
<evidence type="ECO:0008006" key="3">
    <source>
        <dbReference type="Google" id="ProtNLM"/>
    </source>
</evidence>
<comment type="caution">
    <text evidence="1">The sequence shown here is derived from an EMBL/GenBank/DDBJ whole genome shotgun (WGS) entry which is preliminary data.</text>
</comment>
<gene>
    <name evidence="1" type="ORF">PEVE_00000145</name>
</gene>
<feature type="non-terminal residue" evidence="1">
    <location>
        <position position="135"/>
    </location>
</feature>
<keyword evidence="2" id="KW-1185">Reference proteome</keyword>
<feature type="non-terminal residue" evidence="1">
    <location>
        <position position="1"/>
    </location>
</feature>
<sequence length="135" mass="15465">LYVELTGDEKQEKNIPKDVHLQIRHLSASYFRAGDSSIKDYRQPLGSYRKIEFNRFATTDQKKCEESTAREYSGTFCLTKVDSRWEPMCSHPLSKSTCRDSLLGQEECKSPFGTYELKIPVDKNLACDNTGITDK</sequence>
<dbReference type="EMBL" id="CALNXI010000010">
    <property type="protein sequence ID" value="CAH3014473.1"/>
    <property type="molecule type" value="Genomic_DNA"/>
</dbReference>
<name>A0ABN8LEZ4_9CNID</name>
<evidence type="ECO:0000313" key="1">
    <source>
        <dbReference type="EMBL" id="CAH3014473.1"/>
    </source>
</evidence>
<protein>
    <recommendedName>
        <fullName evidence="3">Vitellogenin</fullName>
    </recommendedName>
</protein>
<evidence type="ECO:0000313" key="2">
    <source>
        <dbReference type="Proteomes" id="UP001159427"/>
    </source>
</evidence>
<dbReference type="Proteomes" id="UP001159427">
    <property type="component" value="Unassembled WGS sequence"/>
</dbReference>
<reference evidence="1 2" key="1">
    <citation type="submission" date="2022-05" db="EMBL/GenBank/DDBJ databases">
        <authorList>
            <consortium name="Genoscope - CEA"/>
            <person name="William W."/>
        </authorList>
    </citation>
    <scope>NUCLEOTIDE SEQUENCE [LARGE SCALE GENOMIC DNA]</scope>
</reference>
<proteinExistence type="predicted"/>